<protein>
    <submittedName>
        <fullName evidence="3">IMPACT-like protein</fullName>
    </submittedName>
</protein>
<dbReference type="InterPro" id="IPR036956">
    <property type="entry name" value="Impact_N_sf"/>
</dbReference>
<dbReference type="EMBL" id="JH823218">
    <property type="protein sequence ID" value="EKC40988.1"/>
    <property type="molecule type" value="Genomic_DNA"/>
</dbReference>
<dbReference type="InParanoid" id="K1R5K9"/>
<feature type="domain" description="Impact N-terminal" evidence="2">
    <location>
        <begin position="58"/>
        <end position="159"/>
    </location>
</feature>
<evidence type="ECO:0000256" key="1">
    <source>
        <dbReference type="ARBA" id="ARBA00007665"/>
    </source>
</evidence>
<dbReference type="InterPro" id="IPR023582">
    <property type="entry name" value="Impact"/>
</dbReference>
<dbReference type="KEGG" id="crg:105324667"/>
<dbReference type="AlphaFoldDB" id="K1R5K9"/>
<dbReference type="InterPro" id="IPR020568">
    <property type="entry name" value="Ribosomal_Su5_D2-typ_SF"/>
</dbReference>
<organism evidence="3">
    <name type="scientific">Magallana gigas</name>
    <name type="common">Pacific oyster</name>
    <name type="synonym">Crassostrea gigas</name>
    <dbReference type="NCBI Taxonomy" id="29159"/>
    <lineage>
        <taxon>Eukaryota</taxon>
        <taxon>Metazoa</taxon>
        <taxon>Spiralia</taxon>
        <taxon>Lophotrochozoa</taxon>
        <taxon>Mollusca</taxon>
        <taxon>Bivalvia</taxon>
        <taxon>Autobranchia</taxon>
        <taxon>Pteriomorphia</taxon>
        <taxon>Ostreida</taxon>
        <taxon>Ostreoidea</taxon>
        <taxon>Ostreidae</taxon>
        <taxon>Magallana</taxon>
    </lineage>
</organism>
<dbReference type="GO" id="GO:0006446">
    <property type="term" value="P:regulation of translational initiation"/>
    <property type="evidence" value="ECO:0007669"/>
    <property type="project" value="TreeGrafter"/>
</dbReference>
<dbReference type="Gene3D" id="3.30.230.30">
    <property type="entry name" value="Impact, N-terminal domain"/>
    <property type="match status" value="1"/>
</dbReference>
<reference evidence="3" key="1">
    <citation type="journal article" date="2012" name="Nature">
        <title>The oyster genome reveals stress adaptation and complexity of shell formation.</title>
        <authorList>
            <person name="Zhang G."/>
            <person name="Fang X."/>
            <person name="Guo X."/>
            <person name="Li L."/>
            <person name="Luo R."/>
            <person name="Xu F."/>
            <person name="Yang P."/>
            <person name="Zhang L."/>
            <person name="Wang X."/>
            <person name="Qi H."/>
            <person name="Xiong Z."/>
            <person name="Que H."/>
            <person name="Xie Y."/>
            <person name="Holland P.W."/>
            <person name="Paps J."/>
            <person name="Zhu Y."/>
            <person name="Wu F."/>
            <person name="Chen Y."/>
            <person name="Wang J."/>
            <person name="Peng C."/>
            <person name="Meng J."/>
            <person name="Yang L."/>
            <person name="Liu J."/>
            <person name="Wen B."/>
            <person name="Zhang N."/>
            <person name="Huang Z."/>
            <person name="Zhu Q."/>
            <person name="Feng Y."/>
            <person name="Mount A."/>
            <person name="Hedgecock D."/>
            <person name="Xu Z."/>
            <person name="Liu Y."/>
            <person name="Domazet-Loso T."/>
            <person name="Du Y."/>
            <person name="Sun X."/>
            <person name="Zhang S."/>
            <person name="Liu B."/>
            <person name="Cheng P."/>
            <person name="Jiang X."/>
            <person name="Li J."/>
            <person name="Fan D."/>
            <person name="Wang W."/>
            <person name="Fu W."/>
            <person name="Wang T."/>
            <person name="Wang B."/>
            <person name="Zhang J."/>
            <person name="Peng Z."/>
            <person name="Li Y."/>
            <person name="Li N."/>
            <person name="Wang J."/>
            <person name="Chen M."/>
            <person name="He Y."/>
            <person name="Tan F."/>
            <person name="Song X."/>
            <person name="Zheng Q."/>
            <person name="Huang R."/>
            <person name="Yang H."/>
            <person name="Du X."/>
            <person name="Chen L."/>
            <person name="Yang M."/>
            <person name="Gaffney P.M."/>
            <person name="Wang S."/>
            <person name="Luo L."/>
            <person name="She Z."/>
            <person name="Ming Y."/>
            <person name="Huang W."/>
            <person name="Zhang S."/>
            <person name="Huang B."/>
            <person name="Zhang Y."/>
            <person name="Qu T."/>
            <person name="Ni P."/>
            <person name="Miao G."/>
            <person name="Wang J."/>
            <person name="Wang Q."/>
            <person name="Steinberg C.E."/>
            <person name="Wang H."/>
            <person name="Li N."/>
            <person name="Qian L."/>
            <person name="Zhang G."/>
            <person name="Li Y."/>
            <person name="Yang H."/>
            <person name="Liu X."/>
            <person name="Wang J."/>
            <person name="Yin Y."/>
            <person name="Wang J."/>
        </authorList>
    </citation>
    <scope>NUCLEOTIDE SEQUENCE [LARGE SCALE GENOMIC DNA]</scope>
    <source>
        <strain evidence="3">05x7-T-G4-1.051#20</strain>
    </source>
</reference>
<dbReference type="GO" id="GO:0005737">
    <property type="term" value="C:cytoplasm"/>
    <property type="evidence" value="ECO:0007669"/>
    <property type="project" value="TreeGrafter"/>
</dbReference>
<dbReference type="HOGENOM" id="CLU_099185_0_0_1"/>
<dbReference type="GO" id="GO:0140469">
    <property type="term" value="P:GCN2-mediated signaling"/>
    <property type="evidence" value="ECO:0007669"/>
    <property type="project" value="TreeGrafter"/>
</dbReference>
<dbReference type="InterPro" id="IPR001498">
    <property type="entry name" value="Impact_N"/>
</dbReference>
<name>K1R5K9_MAGGI</name>
<comment type="similarity">
    <text evidence="1">Belongs to the IMPACT family.</text>
</comment>
<dbReference type="PANTHER" id="PTHR16301:SF25">
    <property type="entry name" value="PROTEIN IMPACT"/>
    <property type="match status" value="1"/>
</dbReference>
<evidence type="ECO:0000259" key="2">
    <source>
        <dbReference type="Pfam" id="PF01205"/>
    </source>
</evidence>
<accession>K1R5K9</accession>
<dbReference type="SUPFAM" id="SSF54211">
    <property type="entry name" value="Ribosomal protein S5 domain 2-like"/>
    <property type="match status" value="1"/>
</dbReference>
<gene>
    <name evidence="3" type="ORF">CGI_10025287</name>
</gene>
<sequence length="166" mass="18715">MSDPVKISRNSIVLPNGSKYSEEVPLLSNAAVLKIDQTESEQLDDIVTMNTEPIQKNGSEFYATGTKVGSVNQAQNFYKKVCIDPYVASVDSRILIYRFMEQGKLIENYHDDGEHGAGRRLLKYMRENQIMDVAIVVTRWMGEHIGPQCFTIMEGLVNEVANLILE</sequence>
<proteinExistence type="inferred from homology"/>
<dbReference type="PANTHER" id="PTHR16301">
    <property type="entry name" value="IMPACT-RELATED"/>
    <property type="match status" value="1"/>
</dbReference>
<evidence type="ECO:0000313" key="3">
    <source>
        <dbReference type="EMBL" id="EKC40988.1"/>
    </source>
</evidence>
<dbReference type="Pfam" id="PF01205">
    <property type="entry name" value="Impact_N"/>
    <property type="match status" value="1"/>
</dbReference>
<dbReference type="OrthoDB" id="5971988at2759"/>